<evidence type="ECO:0000256" key="3">
    <source>
        <dbReference type="ARBA" id="ARBA00022989"/>
    </source>
</evidence>
<keyword evidence="3 6" id="KW-1133">Transmembrane helix</keyword>
<comment type="subcellular location">
    <subcellularLocation>
        <location evidence="1">Membrane</location>
        <topology evidence="1">Multi-pass membrane protein</topology>
    </subcellularLocation>
</comment>
<keyword evidence="8" id="KW-1185">Reference proteome</keyword>
<feature type="transmembrane region" description="Helical" evidence="6">
    <location>
        <begin position="114"/>
        <end position="132"/>
    </location>
</feature>
<keyword evidence="2 6" id="KW-0812">Transmembrane</keyword>
<evidence type="ECO:0000313" key="8">
    <source>
        <dbReference type="Proteomes" id="UP000054350"/>
    </source>
</evidence>
<feature type="transmembrane region" description="Helical" evidence="6">
    <location>
        <begin position="21"/>
        <end position="40"/>
    </location>
</feature>
<dbReference type="AlphaFoldDB" id="A0A0L0SYG2"/>
<dbReference type="OrthoDB" id="5357918at2759"/>
<gene>
    <name evidence="7" type="ORF">AMAG_11986</name>
</gene>
<evidence type="ECO:0000256" key="6">
    <source>
        <dbReference type="SAM" id="Phobius"/>
    </source>
</evidence>
<accession>A0A0L0SYG2</accession>
<dbReference type="GO" id="GO:0034257">
    <property type="term" value="F:nicotinamide riboside transmembrane transporter activity"/>
    <property type="evidence" value="ECO:0007669"/>
    <property type="project" value="InterPro"/>
</dbReference>
<keyword evidence="4 6" id="KW-0472">Membrane</keyword>
<proteinExistence type="predicted"/>
<evidence type="ECO:0000313" key="7">
    <source>
        <dbReference type="EMBL" id="KNE67531.1"/>
    </source>
</evidence>
<dbReference type="EMBL" id="GG745353">
    <property type="protein sequence ID" value="KNE67531.1"/>
    <property type="molecule type" value="Genomic_DNA"/>
</dbReference>
<evidence type="ECO:0000256" key="4">
    <source>
        <dbReference type="ARBA" id="ARBA00023136"/>
    </source>
</evidence>
<dbReference type="GO" id="GO:0016020">
    <property type="term" value="C:membrane"/>
    <property type="evidence" value="ECO:0007669"/>
    <property type="project" value="UniProtKB-SubCell"/>
</dbReference>
<organism evidence="7 8">
    <name type="scientific">Allomyces macrogynus (strain ATCC 38327)</name>
    <name type="common">Allomyces javanicus var. macrogynus</name>
    <dbReference type="NCBI Taxonomy" id="578462"/>
    <lineage>
        <taxon>Eukaryota</taxon>
        <taxon>Fungi</taxon>
        <taxon>Fungi incertae sedis</taxon>
        <taxon>Blastocladiomycota</taxon>
        <taxon>Blastocladiomycetes</taxon>
        <taxon>Blastocladiales</taxon>
        <taxon>Blastocladiaceae</taxon>
        <taxon>Allomyces</taxon>
    </lineage>
</organism>
<reference evidence="7 8" key="1">
    <citation type="submission" date="2009-11" db="EMBL/GenBank/DDBJ databases">
        <title>Annotation of Allomyces macrogynus ATCC 38327.</title>
        <authorList>
            <consortium name="The Broad Institute Genome Sequencing Platform"/>
            <person name="Russ C."/>
            <person name="Cuomo C."/>
            <person name="Burger G."/>
            <person name="Gray M.W."/>
            <person name="Holland P.W.H."/>
            <person name="King N."/>
            <person name="Lang F.B.F."/>
            <person name="Roger A.J."/>
            <person name="Ruiz-Trillo I."/>
            <person name="Young S.K."/>
            <person name="Zeng Q."/>
            <person name="Gargeya S."/>
            <person name="Fitzgerald M."/>
            <person name="Haas B."/>
            <person name="Abouelleil A."/>
            <person name="Alvarado L."/>
            <person name="Arachchi H.M."/>
            <person name="Berlin A."/>
            <person name="Chapman S.B."/>
            <person name="Gearin G."/>
            <person name="Goldberg J."/>
            <person name="Griggs A."/>
            <person name="Gujja S."/>
            <person name="Hansen M."/>
            <person name="Heiman D."/>
            <person name="Howarth C."/>
            <person name="Larimer J."/>
            <person name="Lui A."/>
            <person name="MacDonald P.J.P."/>
            <person name="McCowen C."/>
            <person name="Montmayeur A."/>
            <person name="Murphy C."/>
            <person name="Neiman D."/>
            <person name="Pearson M."/>
            <person name="Priest M."/>
            <person name="Roberts A."/>
            <person name="Saif S."/>
            <person name="Shea T."/>
            <person name="Sisk P."/>
            <person name="Stolte C."/>
            <person name="Sykes S."/>
            <person name="Wortman J."/>
            <person name="Nusbaum C."/>
            <person name="Birren B."/>
        </authorList>
    </citation>
    <scope>NUCLEOTIDE SEQUENCE [LARGE SCALE GENOMIC DNA]</scope>
    <source>
        <strain evidence="7 8">ATCC 38327</strain>
    </source>
</reference>
<feature type="non-terminal residue" evidence="7">
    <location>
        <position position="1"/>
    </location>
</feature>
<protein>
    <submittedName>
        <fullName evidence="7">Nicotinamide mononucleotide transporter PnuC</fullName>
    </submittedName>
</protein>
<dbReference type="VEuPathDB" id="FungiDB:AMAG_11986"/>
<name>A0A0L0SYG2_ALLM3</name>
<evidence type="ECO:0000256" key="1">
    <source>
        <dbReference type="ARBA" id="ARBA00004141"/>
    </source>
</evidence>
<feature type="transmembrane region" description="Helical" evidence="6">
    <location>
        <begin position="87"/>
        <end position="108"/>
    </location>
</feature>
<feature type="region of interest" description="Disordered" evidence="5">
    <location>
        <begin position="154"/>
        <end position="201"/>
    </location>
</feature>
<sequence length="201" mass="21918">MYTWYYHLDSADTAQAASLGWLRRLATVLLMFALGVGMYYEIPAFSKALAGVYAYEDMPWPHALDAASVTLSIAAQVLQTGRFWEQWLAWIAVDIVQIAMFAGIAGFGIDFNLITMWSLFLINAVVGAILWYRRSRDPEATAAKPDPERALATTNENVNSSLSTLADGATPPHSPLDHAPSDTEGAPGTPRTGLLNANVRN</sequence>
<dbReference type="Proteomes" id="UP000054350">
    <property type="component" value="Unassembled WGS sequence"/>
</dbReference>
<feature type="compositionally biased region" description="Polar residues" evidence="5">
    <location>
        <begin position="154"/>
        <end position="164"/>
    </location>
</feature>
<evidence type="ECO:0000256" key="2">
    <source>
        <dbReference type="ARBA" id="ARBA00022692"/>
    </source>
</evidence>
<dbReference type="Pfam" id="PF04973">
    <property type="entry name" value="NMN_transporter"/>
    <property type="match status" value="1"/>
</dbReference>
<evidence type="ECO:0000256" key="5">
    <source>
        <dbReference type="SAM" id="MobiDB-lite"/>
    </source>
</evidence>
<dbReference type="InterPro" id="IPR006419">
    <property type="entry name" value="NMN_transpt_PnuC"/>
</dbReference>
<reference evidence="8" key="2">
    <citation type="submission" date="2009-11" db="EMBL/GenBank/DDBJ databases">
        <title>The Genome Sequence of Allomyces macrogynus strain ATCC 38327.</title>
        <authorList>
            <consortium name="The Broad Institute Genome Sequencing Platform"/>
            <person name="Russ C."/>
            <person name="Cuomo C."/>
            <person name="Shea T."/>
            <person name="Young S.K."/>
            <person name="Zeng Q."/>
            <person name="Koehrsen M."/>
            <person name="Haas B."/>
            <person name="Borodovsky M."/>
            <person name="Guigo R."/>
            <person name="Alvarado L."/>
            <person name="Berlin A."/>
            <person name="Borenstein D."/>
            <person name="Chen Z."/>
            <person name="Engels R."/>
            <person name="Freedman E."/>
            <person name="Gellesch M."/>
            <person name="Goldberg J."/>
            <person name="Griggs A."/>
            <person name="Gujja S."/>
            <person name="Heiman D."/>
            <person name="Hepburn T."/>
            <person name="Howarth C."/>
            <person name="Jen D."/>
            <person name="Larson L."/>
            <person name="Lewis B."/>
            <person name="Mehta T."/>
            <person name="Park D."/>
            <person name="Pearson M."/>
            <person name="Roberts A."/>
            <person name="Saif S."/>
            <person name="Shenoy N."/>
            <person name="Sisk P."/>
            <person name="Stolte C."/>
            <person name="Sykes S."/>
            <person name="Walk T."/>
            <person name="White J."/>
            <person name="Yandava C."/>
            <person name="Burger G."/>
            <person name="Gray M.W."/>
            <person name="Holland P.W.H."/>
            <person name="King N."/>
            <person name="Lang F.B.F."/>
            <person name="Roger A.J."/>
            <person name="Ruiz-Trillo I."/>
            <person name="Lander E."/>
            <person name="Nusbaum C."/>
        </authorList>
    </citation>
    <scope>NUCLEOTIDE SEQUENCE [LARGE SCALE GENOMIC DNA]</scope>
    <source>
        <strain evidence="8">ATCC 38327</strain>
    </source>
</reference>